<evidence type="ECO:0000313" key="2">
    <source>
        <dbReference type="EMBL" id="RZS90609.1"/>
    </source>
</evidence>
<organism evidence="2 3">
    <name type="scientific">Aquimarina brevivitae</name>
    <dbReference type="NCBI Taxonomy" id="323412"/>
    <lineage>
        <taxon>Bacteria</taxon>
        <taxon>Pseudomonadati</taxon>
        <taxon>Bacteroidota</taxon>
        <taxon>Flavobacteriia</taxon>
        <taxon>Flavobacteriales</taxon>
        <taxon>Flavobacteriaceae</taxon>
        <taxon>Aquimarina</taxon>
    </lineage>
</organism>
<keyword evidence="3" id="KW-1185">Reference proteome</keyword>
<sequence length="46" mass="5343">MKMNWSKKNSWILGIAALITIIGIVTGWYLFIFVVLPLGLFFNKRK</sequence>
<dbReference type="AlphaFoldDB" id="A0A4V2F4V2"/>
<evidence type="ECO:0000256" key="1">
    <source>
        <dbReference type="SAM" id="Phobius"/>
    </source>
</evidence>
<keyword evidence="1" id="KW-0812">Transmembrane</keyword>
<accession>A0A4V2F4V2</accession>
<reference evidence="2 3" key="1">
    <citation type="submission" date="2019-02" db="EMBL/GenBank/DDBJ databases">
        <title>Genomic Encyclopedia of Type Strains, Phase IV (KMG-IV): sequencing the most valuable type-strain genomes for metagenomic binning, comparative biology and taxonomic classification.</title>
        <authorList>
            <person name="Goeker M."/>
        </authorList>
    </citation>
    <scope>NUCLEOTIDE SEQUENCE [LARGE SCALE GENOMIC DNA]</scope>
    <source>
        <strain evidence="2 3">DSM 17196</strain>
    </source>
</reference>
<evidence type="ECO:0000313" key="3">
    <source>
        <dbReference type="Proteomes" id="UP000292262"/>
    </source>
</evidence>
<protein>
    <submittedName>
        <fullName evidence="2">Uncharacterized protein</fullName>
    </submittedName>
</protein>
<name>A0A4V2F4V2_9FLAO</name>
<keyword evidence="1" id="KW-1133">Transmembrane helix</keyword>
<keyword evidence="1" id="KW-0472">Membrane</keyword>
<feature type="transmembrane region" description="Helical" evidence="1">
    <location>
        <begin position="12"/>
        <end position="42"/>
    </location>
</feature>
<dbReference type="EMBL" id="SGXE01000007">
    <property type="protein sequence ID" value="RZS90609.1"/>
    <property type="molecule type" value="Genomic_DNA"/>
</dbReference>
<dbReference type="Proteomes" id="UP000292262">
    <property type="component" value="Unassembled WGS sequence"/>
</dbReference>
<gene>
    <name evidence="2" type="ORF">EV197_3404</name>
</gene>
<proteinExistence type="predicted"/>
<comment type="caution">
    <text evidence="2">The sequence shown here is derived from an EMBL/GenBank/DDBJ whole genome shotgun (WGS) entry which is preliminary data.</text>
</comment>